<dbReference type="SUPFAM" id="SSF52540">
    <property type="entry name" value="P-loop containing nucleoside triphosphate hydrolases"/>
    <property type="match status" value="1"/>
</dbReference>
<dbReference type="Gene3D" id="3.40.50.300">
    <property type="entry name" value="P-loop containing nucleotide triphosphate hydrolases"/>
    <property type="match status" value="1"/>
</dbReference>
<dbReference type="RefSeq" id="WP_268757501.1">
    <property type="nucleotide sequence ID" value="NZ_CP113836.1"/>
</dbReference>
<dbReference type="SMART" id="SM00382">
    <property type="entry name" value="AAA"/>
    <property type="match status" value="1"/>
</dbReference>
<dbReference type="InterPro" id="IPR027417">
    <property type="entry name" value="P-loop_NTPase"/>
</dbReference>
<keyword evidence="1" id="KW-0813">Transport</keyword>
<accession>A0ABY7B637</accession>
<dbReference type="InterPro" id="IPR015855">
    <property type="entry name" value="ABC_transpr_MalK-like"/>
</dbReference>
<dbReference type="InterPro" id="IPR040582">
    <property type="entry name" value="OB_MalK-like"/>
</dbReference>
<dbReference type="InterPro" id="IPR017871">
    <property type="entry name" value="ABC_transporter-like_CS"/>
</dbReference>
<dbReference type="InterPro" id="IPR003593">
    <property type="entry name" value="AAA+_ATPase"/>
</dbReference>
<proteinExistence type="predicted"/>
<dbReference type="Proteomes" id="UP001163203">
    <property type="component" value="Chromosome"/>
</dbReference>
<keyword evidence="2" id="KW-0547">Nucleotide-binding</keyword>
<evidence type="ECO:0000313" key="6">
    <source>
        <dbReference type="Proteomes" id="UP001163203"/>
    </source>
</evidence>
<organism evidence="5 6">
    <name type="scientific">Amycolatopsis cynarae</name>
    <dbReference type="NCBI Taxonomy" id="2995223"/>
    <lineage>
        <taxon>Bacteria</taxon>
        <taxon>Bacillati</taxon>
        <taxon>Actinomycetota</taxon>
        <taxon>Actinomycetes</taxon>
        <taxon>Pseudonocardiales</taxon>
        <taxon>Pseudonocardiaceae</taxon>
        <taxon>Amycolatopsis</taxon>
    </lineage>
</organism>
<gene>
    <name evidence="5" type="ORF">ORV05_06305</name>
</gene>
<evidence type="ECO:0000256" key="3">
    <source>
        <dbReference type="ARBA" id="ARBA00022840"/>
    </source>
</evidence>
<sequence length="371" mass="40192">MGDDTAMSEVVLHELVKTYPGGGKRATDGVSLHIPDGEFMVLLGPSGCGKTTLLRMLAGLELPDAGQVVIGGRDVTYLEPRRRNLSMVFQSYAVFPHKRVFDNIGFGLRMRGVPVGVVRRKVEWAAELLELTPYLDRLPAKLSGGQRQRVAVARAIVVDADVLLMDEPLSNLDALLRLSFRAELKKLVSELGTTTIYVTHDQVEALSLGDRVAVMREGRIVQCGTPVEVYSHPADEFVGGFLGSPPMNFLTGLAGGEGESLHIDFGGQSLPLPRALASYRGKELKLGIRPEAIAVEPGRTSPDGAVEVAVEVFEPLGSSTLLTTKLCGQTLKVSASAGFHADPGERLWLRLPPDQCRWYDPETQLALEAKE</sequence>
<reference evidence="5" key="1">
    <citation type="submission" date="2022-11" db="EMBL/GenBank/DDBJ databases">
        <authorList>
            <person name="Mo P."/>
        </authorList>
    </citation>
    <scope>NUCLEOTIDE SEQUENCE</scope>
    <source>
        <strain evidence="5">HUAS 11-8</strain>
    </source>
</reference>
<dbReference type="Gene3D" id="2.40.50.140">
    <property type="entry name" value="Nucleic acid-binding proteins"/>
    <property type="match status" value="1"/>
</dbReference>
<dbReference type="GO" id="GO:0005524">
    <property type="term" value="F:ATP binding"/>
    <property type="evidence" value="ECO:0007669"/>
    <property type="project" value="UniProtKB-KW"/>
</dbReference>
<dbReference type="Pfam" id="PF17912">
    <property type="entry name" value="OB_MalK"/>
    <property type="match status" value="1"/>
</dbReference>
<dbReference type="Gene3D" id="2.40.50.100">
    <property type="match status" value="1"/>
</dbReference>
<dbReference type="CDD" id="cd03301">
    <property type="entry name" value="ABC_MalK_N"/>
    <property type="match status" value="1"/>
</dbReference>
<dbReference type="InterPro" id="IPR012340">
    <property type="entry name" value="NA-bd_OB-fold"/>
</dbReference>
<dbReference type="InterPro" id="IPR008995">
    <property type="entry name" value="Mo/tungstate-bd_C_term_dom"/>
</dbReference>
<protein>
    <submittedName>
        <fullName evidence="5">ABC transporter ATP-binding protein</fullName>
    </submittedName>
</protein>
<dbReference type="InterPro" id="IPR003439">
    <property type="entry name" value="ABC_transporter-like_ATP-bd"/>
</dbReference>
<keyword evidence="6" id="KW-1185">Reference proteome</keyword>
<dbReference type="PROSITE" id="PS00211">
    <property type="entry name" value="ABC_TRANSPORTER_1"/>
    <property type="match status" value="1"/>
</dbReference>
<dbReference type="Pfam" id="PF00005">
    <property type="entry name" value="ABC_tran"/>
    <property type="match status" value="1"/>
</dbReference>
<dbReference type="PANTHER" id="PTHR43875">
    <property type="entry name" value="MALTODEXTRIN IMPORT ATP-BINDING PROTEIN MSMX"/>
    <property type="match status" value="1"/>
</dbReference>
<dbReference type="PROSITE" id="PS50893">
    <property type="entry name" value="ABC_TRANSPORTER_2"/>
    <property type="match status" value="1"/>
</dbReference>
<dbReference type="PANTHER" id="PTHR43875:SF1">
    <property type="entry name" value="OSMOPROTECTIVE COMPOUNDS UPTAKE ATP-BINDING PROTEIN GGTA"/>
    <property type="match status" value="1"/>
</dbReference>
<name>A0ABY7B637_9PSEU</name>
<evidence type="ECO:0000256" key="2">
    <source>
        <dbReference type="ARBA" id="ARBA00022741"/>
    </source>
</evidence>
<dbReference type="SUPFAM" id="SSF50331">
    <property type="entry name" value="MOP-like"/>
    <property type="match status" value="1"/>
</dbReference>
<evidence type="ECO:0000256" key="1">
    <source>
        <dbReference type="ARBA" id="ARBA00022448"/>
    </source>
</evidence>
<dbReference type="EMBL" id="CP113836">
    <property type="protein sequence ID" value="WAL67394.1"/>
    <property type="molecule type" value="Genomic_DNA"/>
</dbReference>
<dbReference type="InterPro" id="IPR047641">
    <property type="entry name" value="ABC_transpr_MalK/UgpC-like"/>
</dbReference>
<feature type="domain" description="ABC transporter" evidence="4">
    <location>
        <begin position="10"/>
        <end position="242"/>
    </location>
</feature>
<evidence type="ECO:0000313" key="5">
    <source>
        <dbReference type="EMBL" id="WAL67394.1"/>
    </source>
</evidence>
<keyword evidence="3 5" id="KW-0067">ATP-binding</keyword>
<evidence type="ECO:0000259" key="4">
    <source>
        <dbReference type="PROSITE" id="PS50893"/>
    </source>
</evidence>